<keyword evidence="4" id="KW-1185">Reference proteome</keyword>
<protein>
    <recommendedName>
        <fullName evidence="2">CS domain-containing protein</fullName>
    </recommendedName>
</protein>
<comment type="caution">
    <text evidence="3">The sequence shown here is derived from an EMBL/GenBank/DDBJ whole genome shotgun (WGS) entry which is preliminary data.</text>
</comment>
<evidence type="ECO:0000256" key="1">
    <source>
        <dbReference type="SAM" id="MobiDB-lite"/>
    </source>
</evidence>
<dbReference type="AlphaFoldDB" id="A0A8J2KNK3"/>
<dbReference type="Proteomes" id="UP000708208">
    <property type="component" value="Unassembled WGS sequence"/>
</dbReference>
<feature type="compositionally biased region" description="Basic and acidic residues" evidence="1">
    <location>
        <begin position="341"/>
        <end position="352"/>
    </location>
</feature>
<feature type="compositionally biased region" description="Acidic residues" evidence="1">
    <location>
        <begin position="364"/>
        <end position="374"/>
    </location>
</feature>
<feature type="domain" description="CS" evidence="2">
    <location>
        <begin position="188"/>
        <end position="280"/>
    </location>
</feature>
<feature type="compositionally biased region" description="Basic and acidic residues" evidence="1">
    <location>
        <begin position="319"/>
        <end position="333"/>
    </location>
</feature>
<evidence type="ECO:0000313" key="3">
    <source>
        <dbReference type="EMBL" id="CAG7817775.1"/>
    </source>
</evidence>
<name>A0A8J2KNK3_9HEXA</name>
<dbReference type="PROSITE" id="PS51450">
    <property type="entry name" value="LRR"/>
    <property type="match status" value="1"/>
</dbReference>
<dbReference type="InterPro" id="IPR001611">
    <property type="entry name" value="Leu-rich_rpt"/>
</dbReference>
<evidence type="ECO:0000259" key="2">
    <source>
        <dbReference type="PROSITE" id="PS51203"/>
    </source>
</evidence>
<accession>A0A8J2KNK3</accession>
<dbReference type="EMBL" id="CAJVCH010403094">
    <property type="protein sequence ID" value="CAG7817775.1"/>
    <property type="molecule type" value="Genomic_DNA"/>
</dbReference>
<feature type="region of interest" description="Disordered" evidence="1">
    <location>
        <begin position="305"/>
        <end position="374"/>
    </location>
</feature>
<dbReference type="InterPro" id="IPR056496">
    <property type="entry name" value="CS_DNAAF11_C"/>
</dbReference>
<dbReference type="InterPro" id="IPR007052">
    <property type="entry name" value="CS_dom"/>
</dbReference>
<proteinExistence type="predicted"/>
<dbReference type="OrthoDB" id="10250990at2759"/>
<gene>
    <name evidence="3" type="ORF">AFUS01_LOCUS28322</name>
</gene>
<evidence type="ECO:0000313" key="4">
    <source>
        <dbReference type="Proteomes" id="UP000708208"/>
    </source>
</evidence>
<reference evidence="3" key="1">
    <citation type="submission" date="2021-06" db="EMBL/GenBank/DDBJ databases">
        <authorList>
            <person name="Hodson N. C."/>
            <person name="Mongue J. A."/>
            <person name="Jaron S. K."/>
        </authorList>
    </citation>
    <scope>NUCLEOTIDE SEQUENCE</scope>
</reference>
<sequence length="374" mass="42617">MSRITIELLRKRVEHNEGEIQTVEELALHQEKIEKLENLDKWCRKLKILLLQNNLISKIENHNHNLENLYLTDGADVTMTEKLVARQEFESVRRDILFAEAEYKAQREIQKQSYIEDLGSSDDETCNNDEYWNKLTPNTPEVRKEMTLRSMKLEEKSKEAKGSMNPQKKKPKELSLFYSDGRPKNINQAKVAFSLQDQQENILTLDVSLPKYMDSSLIVADVQPTYAKIVIKGKIFQIVLPDEVKPDASTAQRSKTTGHLLITMPKLQQSSESKKGSVVEKTFRTINNAVDPSRLLSKVSNLKEPGKVASKNPDWRNIVPEKKGESYEMDSKSDPTLLGKGDGDKDFSEHSNKGYSKGSPQSEFIDDPDVPPLI</sequence>
<dbReference type="Pfam" id="PF23602">
    <property type="entry name" value="CS_DNAAF11_C"/>
    <property type="match status" value="1"/>
</dbReference>
<organism evidence="3 4">
    <name type="scientific">Allacma fusca</name>
    <dbReference type="NCBI Taxonomy" id="39272"/>
    <lineage>
        <taxon>Eukaryota</taxon>
        <taxon>Metazoa</taxon>
        <taxon>Ecdysozoa</taxon>
        <taxon>Arthropoda</taxon>
        <taxon>Hexapoda</taxon>
        <taxon>Collembola</taxon>
        <taxon>Symphypleona</taxon>
        <taxon>Sminthuridae</taxon>
        <taxon>Allacma</taxon>
    </lineage>
</organism>
<dbReference type="PROSITE" id="PS51203">
    <property type="entry name" value="CS"/>
    <property type="match status" value="1"/>
</dbReference>